<dbReference type="InterPro" id="IPR009040">
    <property type="entry name" value="Ferritin-like_diiron"/>
</dbReference>
<feature type="binding site" description="axial binding residue" evidence="8">
    <location>
        <position position="52"/>
    </location>
    <ligand>
        <name>heme b</name>
        <dbReference type="ChEBI" id="CHEBI:60344"/>
        <note>ligand shared between dimeric partners</note>
    </ligand>
    <ligandPart>
        <name>Fe</name>
        <dbReference type="ChEBI" id="CHEBI:18248"/>
    </ligandPart>
</feature>
<feature type="binding site" evidence="8">
    <location>
        <position position="18"/>
    </location>
    <ligand>
        <name>Fe cation</name>
        <dbReference type="ChEBI" id="CHEBI:24875"/>
        <label>1</label>
    </ligand>
</feature>
<dbReference type="Proteomes" id="UP000214747">
    <property type="component" value="Unassembled WGS sequence"/>
</dbReference>
<evidence type="ECO:0000256" key="1">
    <source>
        <dbReference type="ARBA" id="ARBA00001970"/>
    </source>
</evidence>
<feature type="binding site" evidence="8">
    <location>
        <position position="51"/>
    </location>
    <ligand>
        <name>Fe cation</name>
        <dbReference type="ChEBI" id="CHEBI:24875"/>
        <label>2</label>
    </ligand>
</feature>
<evidence type="ECO:0000256" key="3">
    <source>
        <dbReference type="ARBA" id="ARBA00022434"/>
    </source>
</evidence>
<organism evidence="11 12">
    <name type="scientific">Herbaspirillum aquaticum</name>
    <dbReference type="NCBI Taxonomy" id="568783"/>
    <lineage>
        <taxon>Bacteria</taxon>
        <taxon>Pseudomonadati</taxon>
        <taxon>Pseudomonadota</taxon>
        <taxon>Betaproteobacteria</taxon>
        <taxon>Burkholderiales</taxon>
        <taxon>Oxalobacteraceae</taxon>
        <taxon>Herbaspirillum</taxon>
    </lineage>
</organism>
<evidence type="ECO:0000256" key="5">
    <source>
        <dbReference type="ARBA" id="ARBA00022723"/>
    </source>
</evidence>
<accession>A0A225SVJ5</accession>
<evidence type="ECO:0000259" key="10">
    <source>
        <dbReference type="PROSITE" id="PS50905"/>
    </source>
</evidence>
<dbReference type="GO" id="GO:0140315">
    <property type="term" value="F:iron ion sequestering activity"/>
    <property type="evidence" value="ECO:0007669"/>
    <property type="project" value="UniProtKB-ARBA"/>
</dbReference>
<dbReference type="PANTHER" id="PTHR30295:SF0">
    <property type="entry name" value="BACTERIOFERRITIN"/>
    <property type="match status" value="1"/>
</dbReference>
<feature type="binding site" evidence="8">
    <location>
        <position position="130"/>
    </location>
    <ligand>
        <name>Fe cation</name>
        <dbReference type="ChEBI" id="CHEBI:24875"/>
        <label>2</label>
    </ligand>
</feature>
<evidence type="ECO:0000256" key="6">
    <source>
        <dbReference type="ARBA" id="ARBA00023004"/>
    </source>
</evidence>
<evidence type="ECO:0000313" key="11">
    <source>
        <dbReference type="EMBL" id="OWY35181.1"/>
    </source>
</evidence>
<dbReference type="GO" id="GO:0004322">
    <property type="term" value="F:ferroxidase activity"/>
    <property type="evidence" value="ECO:0007669"/>
    <property type="project" value="TreeGrafter"/>
</dbReference>
<dbReference type="GO" id="GO:0020037">
    <property type="term" value="F:heme binding"/>
    <property type="evidence" value="ECO:0007669"/>
    <property type="project" value="TreeGrafter"/>
</dbReference>
<feature type="domain" description="Ferritin-like diiron" evidence="10">
    <location>
        <begin position="1"/>
        <end position="145"/>
    </location>
</feature>
<dbReference type="InterPro" id="IPR012347">
    <property type="entry name" value="Ferritin-like"/>
</dbReference>
<evidence type="ECO:0000256" key="4">
    <source>
        <dbReference type="ARBA" id="ARBA00022617"/>
    </source>
</evidence>
<evidence type="ECO:0000256" key="9">
    <source>
        <dbReference type="RuleBase" id="RU000623"/>
    </source>
</evidence>
<dbReference type="FunFam" id="1.20.1260.10:FF:000005">
    <property type="entry name" value="Bacterioferritin"/>
    <property type="match status" value="1"/>
</dbReference>
<keyword evidence="4 9" id="KW-0349">Heme</keyword>
<proteinExistence type="inferred from homology"/>
<comment type="cofactor">
    <cofactor evidence="1">
        <name>heme b</name>
        <dbReference type="ChEBI" id="CHEBI:60344"/>
    </cofactor>
</comment>
<keyword evidence="5 7" id="KW-0479">Metal-binding</keyword>
<feature type="binding site" evidence="8">
    <location>
        <position position="51"/>
    </location>
    <ligand>
        <name>Fe cation</name>
        <dbReference type="ChEBI" id="CHEBI:24875"/>
        <label>1</label>
    </ligand>
</feature>
<keyword evidence="12" id="KW-1185">Reference proteome</keyword>
<evidence type="ECO:0000313" key="12">
    <source>
        <dbReference type="Proteomes" id="UP000214747"/>
    </source>
</evidence>
<dbReference type="PIRSF" id="PIRSF002560">
    <property type="entry name" value="Bacterioferritin"/>
    <property type="match status" value="1"/>
</dbReference>
<reference evidence="11 12" key="1">
    <citation type="journal article" date="2010" name="Int. J. Syst. Evol. Microbiol.">
        <title>Reclassification of Herbaspirillum putei as a later heterotypic synonym of Herbaspirillum huttiense, with the description of H. huttiense subsp. huttiense subsp. nov. and H. huttiense subsp. putei subsp. nov., comb. nov., and description of Herbaspirillum aquaticum sp. nov.</title>
        <authorList>
            <person name="Dobritsa A.P."/>
            <person name="Reddy M.C."/>
            <person name="Samadpour M."/>
        </authorList>
    </citation>
    <scope>NUCLEOTIDE SEQUENCE [LARGE SCALE GENOMIC DNA]</scope>
    <source>
        <strain evidence="11 12">IEH 4430</strain>
    </source>
</reference>
<feature type="binding site" evidence="8">
    <location>
        <position position="94"/>
    </location>
    <ligand>
        <name>Fe cation</name>
        <dbReference type="ChEBI" id="CHEBI:24875"/>
        <label>2</label>
    </ligand>
</feature>
<feature type="binding site" evidence="8">
    <location>
        <position position="54"/>
    </location>
    <ligand>
        <name>Fe cation</name>
        <dbReference type="ChEBI" id="CHEBI:24875"/>
        <label>1</label>
    </ligand>
</feature>
<dbReference type="PROSITE" id="PS00549">
    <property type="entry name" value="BACTERIOFERRITIN"/>
    <property type="match status" value="1"/>
</dbReference>
<evidence type="ECO:0000256" key="8">
    <source>
        <dbReference type="PIRSR" id="PIRSR002560-1"/>
    </source>
</evidence>
<dbReference type="GO" id="GO:0006826">
    <property type="term" value="P:iron ion transport"/>
    <property type="evidence" value="ECO:0007669"/>
    <property type="project" value="InterPro"/>
</dbReference>
<dbReference type="RefSeq" id="WP_008325625.1">
    <property type="nucleotide sequence ID" value="NZ_JARJFG010000013.1"/>
</dbReference>
<dbReference type="AlphaFoldDB" id="A0A225SVJ5"/>
<gene>
    <name evidence="11" type="primary">bfr</name>
    <name evidence="11" type="ORF">CEJ45_07840</name>
</gene>
<keyword evidence="3 7" id="KW-0409">Iron storage</keyword>
<sequence>MKGDPAVIKLLNAQLTNELTAINQYFLHARMYKHWGLDKIGAKEYAESIGEMKHADKLIDRILMLDGLPNLQALHKLMIGENTQEMLQCDLKLEQAAHKTVKEGIATCEQHGDYVSRELFQMILDDTEEHIDWLETQLDLIDKVGIQNYLQSQMSPASE</sequence>
<comment type="function">
    <text evidence="9">Iron-storage protein.</text>
</comment>
<dbReference type="PRINTS" id="PR00601">
    <property type="entry name" value="BACFERRITIN"/>
</dbReference>
<evidence type="ECO:0000256" key="2">
    <source>
        <dbReference type="ARBA" id="ARBA00008093"/>
    </source>
</evidence>
<dbReference type="InterPro" id="IPR008331">
    <property type="entry name" value="Ferritin_DPS_dom"/>
</dbReference>
<dbReference type="GO" id="GO:0006879">
    <property type="term" value="P:intracellular iron ion homeostasis"/>
    <property type="evidence" value="ECO:0007669"/>
    <property type="project" value="UniProtKB-KW"/>
</dbReference>
<evidence type="ECO:0000256" key="7">
    <source>
        <dbReference type="PIRNR" id="PIRNR002560"/>
    </source>
</evidence>
<dbReference type="CDD" id="cd00907">
    <property type="entry name" value="Bacterioferritin"/>
    <property type="match status" value="1"/>
</dbReference>
<dbReference type="Pfam" id="PF00210">
    <property type="entry name" value="Ferritin"/>
    <property type="match status" value="1"/>
</dbReference>
<dbReference type="InterPro" id="IPR009078">
    <property type="entry name" value="Ferritin-like_SF"/>
</dbReference>
<name>A0A225SVJ5_9BURK</name>
<dbReference type="GO" id="GO:0005829">
    <property type="term" value="C:cytosol"/>
    <property type="evidence" value="ECO:0007669"/>
    <property type="project" value="TreeGrafter"/>
</dbReference>
<dbReference type="PROSITE" id="PS50905">
    <property type="entry name" value="FERRITIN_LIKE"/>
    <property type="match status" value="1"/>
</dbReference>
<dbReference type="Gene3D" id="1.20.1260.10">
    <property type="match status" value="1"/>
</dbReference>
<dbReference type="PANTHER" id="PTHR30295">
    <property type="entry name" value="BACTERIOFERRITIN"/>
    <property type="match status" value="1"/>
</dbReference>
<keyword evidence="6 7" id="KW-0408">Iron</keyword>
<protein>
    <recommendedName>
        <fullName evidence="7 9">Bacterioferritin</fullName>
    </recommendedName>
</protein>
<dbReference type="InterPro" id="IPR002024">
    <property type="entry name" value="Bacterioferritin"/>
</dbReference>
<dbReference type="SUPFAM" id="SSF47240">
    <property type="entry name" value="Ferritin-like"/>
    <property type="match status" value="1"/>
</dbReference>
<feature type="binding site" evidence="8">
    <location>
        <position position="128"/>
    </location>
    <ligand>
        <name>Fe cation</name>
        <dbReference type="ChEBI" id="CHEBI:24875"/>
        <label>1</label>
    </ligand>
</feature>
<dbReference type="GeneID" id="90163121"/>
<dbReference type="EMBL" id="NJGV01000006">
    <property type="protein sequence ID" value="OWY35181.1"/>
    <property type="molecule type" value="Genomic_DNA"/>
</dbReference>
<dbReference type="GO" id="GO:0008199">
    <property type="term" value="F:ferric iron binding"/>
    <property type="evidence" value="ECO:0007669"/>
    <property type="project" value="InterPro"/>
</dbReference>
<comment type="similarity">
    <text evidence="2 7 9">Belongs to the bacterioferritin family.</text>
</comment>
<feature type="binding site" evidence="8">
    <location>
        <position position="128"/>
    </location>
    <ligand>
        <name>Fe cation</name>
        <dbReference type="ChEBI" id="CHEBI:24875"/>
        <label>2</label>
    </ligand>
</feature>
<comment type="caution">
    <text evidence="11">The sequence shown here is derived from an EMBL/GenBank/DDBJ whole genome shotgun (WGS) entry which is preliminary data.</text>
</comment>
<dbReference type="NCBIfam" id="TIGR00754">
    <property type="entry name" value="bfr"/>
    <property type="match status" value="1"/>
</dbReference>